<sequence>MRSVLVTGAAGFIGGCVARGFARERGPETVHCLVRTQEQAKPLLDQGYQVTVGDITDSELPQHLVKDCQTVVHAAAFMKPGPREDIFAVNVEATDRLAQAAAQAKVDRFIFISSIEAYGEFGHRILTEDQPYLPTDHAYAESKIRGEQAITERFQQTGSDAYVHLRPGMVYGPHSQYWTHGYLQRARSGRIRVLGRGGRIYPVHEDDLVAAVTSAAERPLAAGQTFNLVNDEHLTWWDWALAHHALTGTNRPRCQSVWLTRLLDKINRSAGNPIDEALRSELRTSAIPHDKARHLLGWEPRPFQDGIRTCKAFAMAP</sequence>
<proteinExistence type="predicted"/>
<dbReference type="InterPro" id="IPR001509">
    <property type="entry name" value="Epimerase_deHydtase"/>
</dbReference>
<dbReference type="RefSeq" id="WP_231448979.1">
    <property type="nucleotide sequence ID" value="NZ_JAJOMB010000027.1"/>
</dbReference>
<dbReference type="PROSITE" id="PS51257">
    <property type="entry name" value="PROKAR_LIPOPROTEIN"/>
    <property type="match status" value="1"/>
</dbReference>
<dbReference type="PANTHER" id="PTHR48079">
    <property type="entry name" value="PROTEIN YEEZ"/>
    <property type="match status" value="1"/>
</dbReference>
<feature type="domain" description="NAD-dependent epimerase/dehydratase" evidence="1">
    <location>
        <begin position="4"/>
        <end position="227"/>
    </location>
</feature>
<reference evidence="2" key="1">
    <citation type="submission" date="2021-11" db="EMBL/GenBank/DDBJ databases">
        <title>Streptomyces corallinus and Kineosporia corallina sp. nov., two new coral-derived marine actinobacteria.</title>
        <authorList>
            <person name="Buangrab K."/>
            <person name="Sutthacheep M."/>
            <person name="Yeemin T."/>
            <person name="Harunari E."/>
            <person name="Igarashi Y."/>
            <person name="Sripreechasak P."/>
            <person name="Kanchanasin P."/>
            <person name="Tanasupawat S."/>
            <person name="Phongsopitanun W."/>
        </authorList>
    </citation>
    <scope>NUCLEOTIDE SEQUENCE</scope>
    <source>
        <strain evidence="2">JCM 31032</strain>
    </source>
</reference>
<evidence type="ECO:0000313" key="2">
    <source>
        <dbReference type="EMBL" id="MCD5316126.1"/>
    </source>
</evidence>
<dbReference type="EMBL" id="JAJOMB010000027">
    <property type="protein sequence ID" value="MCD5316126.1"/>
    <property type="molecule type" value="Genomic_DNA"/>
</dbReference>
<evidence type="ECO:0000313" key="3">
    <source>
        <dbReference type="Proteomes" id="UP001138997"/>
    </source>
</evidence>
<protein>
    <submittedName>
        <fullName evidence="2">NAD-dependent epimerase/dehydratase family protein</fullName>
    </submittedName>
</protein>
<dbReference type="GO" id="GO:0004029">
    <property type="term" value="F:aldehyde dehydrogenase (NAD+) activity"/>
    <property type="evidence" value="ECO:0007669"/>
    <property type="project" value="TreeGrafter"/>
</dbReference>
<evidence type="ECO:0000259" key="1">
    <source>
        <dbReference type="Pfam" id="PF01370"/>
    </source>
</evidence>
<comment type="caution">
    <text evidence="2">The sequence shown here is derived from an EMBL/GenBank/DDBJ whole genome shotgun (WGS) entry which is preliminary data.</text>
</comment>
<dbReference type="Gene3D" id="3.40.50.720">
    <property type="entry name" value="NAD(P)-binding Rossmann-like Domain"/>
    <property type="match status" value="1"/>
</dbReference>
<accession>A0A9X1NLW9</accession>
<dbReference type="InterPro" id="IPR036291">
    <property type="entry name" value="NAD(P)-bd_dom_sf"/>
</dbReference>
<gene>
    <name evidence="2" type="ORF">LR394_35040</name>
</gene>
<dbReference type="AlphaFoldDB" id="A0A9X1NLW9"/>
<dbReference type="SUPFAM" id="SSF51735">
    <property type="entry name" value="NAD(P)-binding Rossmann-fold domains"/>
    <property type="match status" value="1"/>
</dbReference>
<dbReference type="InterPro" id="IPR051783">
    <property type="entry name" value="NAD(P)-dependent_oxidoreduct"/>
</dbReference>
<dbReference type="PANTHER" id="PTHR48079:SF6">
    <property type="entry name" value="NAD(P)-BINDING DOMAIN-CONTAINING PROTEIN-RELATED"/>
    <property type="match status" value="1"/>
</dbReference>
<organism evidence="2 3">
    <name type="scientific">Kineosporia babensis</name>
    <dbReference type="NCBI Taxonomy" id="499548"/>
    <lineage>
        <taxon>Bacteria</taxon>
        <taxon>Bacillati</taxon>
        <taxon>Actinomycetota</taxon>
        <taxon>Actinomycetes</taxon>
        <taxon>Kineosporiales</taxon>
        <taxon>Kineosporiaceae</taxon>
        <taxon>Kineosporia</taxon>
    </lineage>
</organism>
<name>A0A9X1NLW9_9ACTN</name>
<dbReference type="GO" id="GO:0005737">
    <property type="term" value="C:cytoplasm"/>
    <property type="evidence" value="ECO:0007669"/>
    <property type="project" value="TreeGrafter"/>
</dbReference>
<dbReference type="Proteomes" id="UP001138997">
    <property type="component" value="Unassembled WGS sequence"/>
</dbReference>
<dbReference type="Pfam" id="PF01370">
    <property type="entry name" value="Epimerase"/>
    <property type="match status" value="1"/>
</dbReference>
<keyword evidence="3" id="KW-1185">Reference proteome</keyword>